<dbReference type="AlphaFoldDB" id="A0A1C4D698"/>
<dbReference type="STRING" id="1798183.GA0061080_10608"/>
<protein>
    <submittedName>
        <fullName evidence="2">Helix-turn-helix</fullName>
    </submittedName>
</protein>
<evidence type="ECO:0000259" key="1">
    <source>
        <dbReference type="PROSITE" id="PS50943"/>
    </source>
</evidence>
<dbReference type="RefSeq" id="WP_086320835.1">
    <property type="nucleotide sequence ID" value="NZ_FMBA01000060.1"/>
</dbReference>
<proteinExistence type="predicted"/>
<sequence length="94" mass="10893">MTKHNTTWEELKKEMLNSPEAKKAYEDADRAWKLREALIEAREHANLTQSELARKMNVAPSNLNKLEKHPDKANMATIFKYFDACNVNVDFVIS</sequence>
<dbReference type="CDD" id="cd00093">
    <property type="entry name" value="HTH_XRE"/>
    <property type="match status" value="1"/>
</dbReference>
<organism evidence="2 3">
    <name type="scientific">Gilliamella intestini</name>
    <dbReference type="NCBI Taxonomy" id="1798183"/>
    <lineage>
        <taxon>Bacteria</taxon>
        <taxon>Pseudomonadati</taxon>
        <taxon>Pseudomonadota</taxon>
        <taxon>Gammaproteobacteria</taxon>
        <taxon>Orbales</taxon>
        <taxon>Orbaceae</taxon>
        <taxon>Gilliamella</taxon>
    </lineage>
</organism>
<dbReference type="PROSITE" id="PS50943">
    <property type="entry name" value="HTH_CROC1"/>
    <property type="match status" value="1"/>
</dbReference>
<dbReference type="GO" id="GO:0003677">
    <property type="term" value="F:DNA binding"/>
    <property type="evidence" value="ECO:0007669"/>
    <property type="project" value="InterPro"/>
</dbReference>
<evidence type="ECO:0000313" key="3">
    <source>
        <dbReference type="Proteomes" id="UP000199698"/>
    </source>
</evidence>
<dbReference type="InterPro" id="IPR010982">
    <property type="entry name" value="Lambda_DNA-bd_dom_sf"/>
</dbReference>
<accession>A0A1C4D698</accession>
<dbReference type="Proteomes" id="UP000199698">
    <property type="component" value="Unassembled WGS sequence"/>
</dbReference>
<reference evidence="3" key="1">
    <citation type="submission" date="2016-08" db="EMBL/GenBank/DDBJ databases">
        <authorList>
            <person name="Varghese N."/>
            <person name="Submissions Spin"/>
        </authorList>
    </citation>
    <scope>NUCLEOTIDE SEQUENCE [LARGE SCALE GENOMIC DNA]</scope>
    <source>
        <strain evidence="3">R-53144</strain>
    </source>
</reference>
<dbReference type="InterPro" id="IPR001387">
    <property type="entry name" value="Cro/C1-type_HTH"/>
</dbReference>
<dbReference type="SUPFAM" id="SSF47413">
    <property type="entry name" value="lambda repressor-like DNA-binding domains"/>
    <property type="match status" value="1"/>
</dbReference>
<keyword evidence="3" id="KW-1185">Reference proteome</keyword>
<evidence type="ECO:0000313" key="2">
    <source>
        <dbReference type="EMBL" id="SCC26730.1"/>
    </source>
</evidence>
<dbReference type="OrthoDB" id="7065101at2"/>
<dbReference type="Gene3D" id="1.10.260.40">
    <property type="entry name" value="lambda repressor-like DNA-binding domains"/>
    <property type="match status" value="1"/>
</dbReference>
<feature type="domain" description="HTH cro/C1-type" evidence="1">
    <location>
        <begin position="38"/>
        <end position="92"/>
    </location>
</feature>
<dbReference type="Pfam" id="PF01381">
    <property type="entry name" value="HTH_3"/>
    <property type="match status" value="1"/>
</dbReference>
<dbReference type="EMBL" id="FMBA01000060">
    <property type="protein sequence ID" value="SCC26730.1"/>
    <property type="molecule type" value="Genomic_DNA"/>
</dbReference>
<gene>
    <name evidence="2" type="ORF">GA0061080_10608</name>
</gene>
<name>A0A1C4D698_9GAMM</name>
<dbReference type="SMART" id="SM00530">
    <property type="entry name" value="HTH_XRE"/>
    <property type="match status" value="1"/>
</dbReference>